<keyword evidence="8" id="KW-1015">Disulfide bond</keyword>
<dbReference type="PROSITE" id="PS01187">
    <property type="entry name" value="EGF_CA"/>
    <property type="match status" value="1"/>
</dbReference>
<keyword evidence="9" id="KW-0325">Glycoprotein</keyword>
<dbReference type="GO" id="GO:0005524">
    <property type="term" value="F:ATP binding"/>
    <property type="evidence" value="ECO:0007669"/>
    <property type="project" value="UniProtKB-KW"/>
</dbReference>
<accession>A0AAE2C5F0</accession>
<dbReference type="InterPro" id="IPR025287">
    <property type="entry name" value="WAK_GUB"/>
</dbReference>
<keyword evidence="12" id="KW-0802">TPR repeat</keyword>
<dbReference type="Gene3D" id="3.30.200.20">
    <property type="entry name" value="Phosphorylase Kinase, domain 1"/>
    <property type="match status" value="1"/>
</dbReference>
<keyword evidence="2" id="KW-0723">Serine/threonine-protein kinase</keyword>
<dbReference type="Proteomes" id="UP001289374">
    <property type="component" value="Unassembled WGS sequence"/>
</dbReference>
<dbReference type="InterPro" id="IPR008271">
    <property type="entry name" value="Ser/Thr_kinase_AS"/>
</dbReference>
<dbReference type="Gene3D" id="2.10.25.10">
    <property type="entry name" value="Laminin"/>
    <property type="match status" value="1"/>
</dbReference>
<sequence length="1093" mass="122250">MRPSVIYLFVSTLCLMTSAALAFSLAKRGCQDTCGNVTIPYPFGIGSQCYANSSFGVICENSTSPPRLFLSSMLLQILNISLYGTVRVVQPVSAMNCSGELKTQSLGKSLVGSPFTISALQNSLTVLGCRNSVWLRANRTTINGGCMAICDDNSTDTSCNGINCCKITIPKGLKELQFTYQSIANGRNKSFCGYAFLADKKWFREDYRKYNGLRSDLLDPFDQEFGNASMVLEWEYHANRFEFSRYTICEYPGDSSFSYPYLYLESLSRVCRCGFGFEGNPYLPEGCQDIDECGNSTTNFCSDLDTCVNRIGYYDCQKPKSRLKIAFIVIGSVLGAIILLLGAWRSTKLIRKRIKANRKRKFFKRNGGLLLEQQLSSTDNGLEKTKLFTSKELAHATDHYNDNRIIGPGGQGTVYKGMLVDGKIVAVKKSKRVDEDDLEIFINETEVPLLVYEFIPNGTLFQHIHEPNEDFPLSWEMRMRIARDVAGALSYLHSAASAPIYHRDIKSTNILLDDKYRAKVSDFGTSSRASSQKSDVYSFGVVMVELLTGEKAISSVRAEVGKSLATHFLHSMEEDHLFDILDPRVLKEGRREEVVAIAELARRCLDLNGKKRPTMKEVAGELEGIQQLKEGSVVVQNHDNNRQYHSVHEFAESYNFSSISGSMHLDTVTACSAEMERCLVLGVGLVFRGVPLPKNMSSGSRGDAEDLFAEASKAVDLLYNIRDTYFPTNPDEKTSNLLMESNLALQLLDKVPPEERKTPMQRATYEYLRGKVLDVFPEYKKEAEDHLSKAVKLNPSLADAWLSLGNCIWKKGDLASAKNCFTLGLRKGPNKGLLCQLSMLERRIAQGAEDQIKIVDDSIKHAKEAIALDVKDGNSWYNLGNACLTSFFATGAWDHGKLLQSLKAYQHAEKDERMSSNPDLYYNSAINYERALSGFEAAALRDPGLNAMEEVHKIVRLLDKIESLLRGQTKVKRLASLASSLASVNLNPSYRGETVDRLLEGLTKQLQFFYLLCDSSQICYVLSVYGIQSEAIKEGDQLTLLDPSYHYVDFSWKGKLYQFRSVRIDFLEQVLVNGKTLSPQHSVQTSIYAQNKT</sequence>
<evidence type="ECO:0000256" key="1">
    <source>
        <dbReference type="ARBA" id="ARBA00004479"/>
    </source>
</evidence>
<dbReference type="InterPro" id="IPR011990">
    <property type="entry name" value="TPR-like_helical_dom_sf"/>
</dbReference>
<dbReference type="InterPro" id="IPR000719">
    <property type="entry name" value="Prot_kinase_dom"/>
</dbReference>
<keyword evidence="5" id="KW-0547">Nucleotide-binding</keyword>
<evidence type="ECO:0000313" key="17">
    <source>
        <dbReference type="Proteomes" id="UP001289374"/>
    </source>
</evidence>
<keyword evidence="7" id="KW-0067">ATP-binding</keyword>
<protein>
    <submittedName>
        <fullName evidence="16">Wall-associated receptor kinase-like 8</fullName>
    </submittedName>
</protein>
<dbReference type="GO" id="GO:0007166">
    <property type="term" value="P:cell surface receptor signaling pathway"/>
    <property type="evidence" value="ECO:0007669"/>
    <property type="project" value="InterPro"/>
</dbReference>
<gene>
    <name evidence="16" type="ORF">Sango_0040100</name>
</gene>
<evidence type="ECO:0000256" key="4">
    <source>
        <dbReference type="ARBA" id="ARBA00022729"/>
    </source>
</evidence>
<dbReference type="InterPro" id="IPR038645">
    <property type="entry name" value="TTC5_OB_sf"/>
</dbReference>
<dbReference type="Gene3D" id="1.25.40.10">
    <property type="entry name" value="Tetratricopeptide repeat domain"/>
    <property type="match status" value="1"/>
</dbReference>
<dbReference type="AlphaFoldDB" id="A0AAE2C5F0"/>
<evidence type="ECO:0000256" key="10">
    <source>
        <dbReference type="ARBA" id="ARBA00047558"/>
    </source>
</evidence>
<dbReference type="GO" id="GO:0005886">
    <property type="term" value="C:plasma membrane"/>
    <property type="evidence" value="ECO:0007669"/>
    <property type="project" value="TreeGrafter"/>
</dbReference>
<evidence type="ECO:0000256" key="7">
    <source>
        <dbReference type="ARBA" id="ARBA00022840"/>
    </source>
</evidence>
<proteinExistence type="predicted"/>
<comment type="catalytic activity">
    <reaction evidence="11">
        <text>L-threonyl-[protein] + ATP = O-phospho-L-threonyl-[protein] + ADP + H(+)</text>
        <dbReference type="Rhea" id="RHEA:46608"/>
        <dbReference type="Rhea" id="RHEA-COMP:11060"/>
        <dbReference type="Rhea" id="RHEA-COMP:11605"/>
        <dbReference type="ChEBI" id="CHEBI:15378"/>
        <dbReference type="ChEBI" id="CHEBI:30013"/>
        <dbReference type="ChEBI" id="CHEBI:30616"/>
        <dbReference type="ChEBI" id="CHEBI:61977"/>
        <dbReference type="ChEBI" id="CHEBI:456216"/>
    </reaction>
</comment>
<evidence type="ECO:0000256" key="6">
    <source>
        <dbReference type="ARBA" id="ARBA00022777"/>
    </source>
</evidence>
<keyword evidence="13" id="KW-0812">Transmembrane</keyword>
<keyword evidence="4 14" id="KW-0732">Signal</keyword>
<evidence type="ECO:0000256" key="5">
    <source>
        <dbReference type="ARBA" id="ARBA00022741"/>
    </source>
</evidence>
<dbReference type="Pfam" id="PF13947">
    <property type="entry name" value="GUB_WAK_bind"/>
    <property type="match status" value="1"/>
</dbReference>
<dbReference type="Gene3D" id="2.40.50.550">
    <property type="match status" value="1"/>
</dbReference>
<dbReference type="PROSITE" id="PS50011">
    <property type="entry name" value="PROTEIN_KINASE_DOM"/>
    <property type="match status" value="1"/>
</dbReference>
<keyword evidence="6 16" id="KW-0418">Kinase</keyword>
<evidence type="ECO:0000256" key="9">
    <source>
        <dbReference type="ARBA" id="ARBA00023180"/>
    </source>
</evidence>
<feature type="repeat" description="TPR" evidence="12">
    <location>
        <begin position="798"/>
        <end position="831"/>
    </location>
</feature>
<comment type="subcellular location">
    <subcellularLocation>
        <location evidence="1">Membrane</location>
        <topology evidence="1">Single-pass type I membrane protein</topology>
    </subcellularLocation>
</comment>
<dbReference type="SMART" id="SM00220">
    <property type="entry name" value="S_TKc"/>
    <property type="match status" value="1"/>
</dbReference>
<dbReference type="InterPro" id="IPR032076">
    <property type="entry name" value="TTC5_OB"/>
</dbReference>
<dbReference type="InterPro" id="IPR045274">
    <property type="entry name" value="WAK-like"/>
</dbReference>
<organism evidence="16 17">
    <name type="scientific">Sesamum angolense</name>
    <dbReference type="NCBI Taxonomy" id="2727404"/>
    <lineage>
        <taxon>Eukaryota</taxon>
        <taxon>Viridiplantae</taxon>
        <taxon>Streptophyta</taxon>
        <taxon>Embryophyta</taxon>
        <taxon>Tracheophyta</taxon>
        <taxon>Spermatophyta</taxon>
        <taxon>Magnoliopsida</taxon>
        <taxon>eudicotyledons</taxon>
        <taxon>Gunneridae</taxon>
        <taxon>Pentapetalae</taxon>
        <taxon>asterids</taxon>
        <taxon>lamiids</taxon>
        <taxon>Lamiales</taxon>
        <taxon>Pedaliaceae</taxon>
        <taxon>Sesamum</taxon>
    </lineage>
</organism>
<name>A0AAE2C5F0_9LAMI</name>
<dbReference type="EMBL" id="JACGWL010000001">
    <property type="protein sequence ID" value="KAK4409671.1"/>
    <property type="molecule type" value="Genomic_DNA"/>
</dbReference>
<comment type="caution">
    <text evidence="16">The sequence shown here is derived from an EMBL/GenBank/DDBJ whole genome shotgun (WGS) entry which is preliminary data.</text>
</comment>
<evidence type="ECO:0000256" key="3">
    <source>
        <dbReference type="ARBA" id="ARBA00022679"/>
    </source>
</evidence>
<feature type="transmembrane region" description="Helical" evidence="13">
    <location>
        <begin position="325"/>
        <end position="344"/>
    </location>
</feature>
<evidence type="ECO:0000256" key="12">
    <source>
        <dbReference type="PROSITE-ProRule" id="PRU00339"/>
    </source>
</evidence>
<dbReference type="PANTHER" id="PTHR27005:SF515">
    <property type="entry name" value="WALL-ASSOCIATED RECEPTOR KINASE-LIKE 10-RELATED"/>
    <property type="match status" value="1"/>
</dbReference>
<keyword evidence="3" id="KW-0808">Transferase</keyword>
<evidence type="ECO:0000256" key="2">
    <source>
        <dbReference type="ARBA" id="ARBA00022527"/>
    </source>
</evidence>
<evidence type="ECO:0000256" key="11">
    <source>
        <dbReference type="ARBA" id="ARBA00047951"/>
    </source>
</evidence>
<dbReference type="InterPro" id="IPR018097">
    <property type="entry name" value="EGF_Ca-bd_CS"/>
</dbReference>
<dbReference type="InterPro" id="IPR019734">
    <property type="entry name" value="TPR_rpt"/>
</dbReference>
<evidence type="ECO:0000313" key="16">
    <source>
        <dbReference type="EMBL" id="KAK4409671.1"/>
    </source>
</evidence>
<dbReference type="CDD" id="cd00054">
    <property type="entry name" value="EGF_CA"/>
    <property type="match status" value="1"/>
</dbReference>
<keyword evidence="13" id="KW-0472">Membrane</keyword>
<dbReference type="InterPro" id="IPR011009">
    <property type="entry name" value="Kinase-like_dom_sf"/>
</dbReference>
<dbReference type="GO" id="GO:0030247">
    <property type="term" value="F:polysaccharide binding"/>
    <property type="evidence" value="ECO:0007669"/>
    <property type="project" value="InterPro"/>
</dbReference>
<dbReference type="Pfam" id="PF00069">
    <property type="entry name" value="Pkinase"/>
    <property type="match status" value="1"/>
</dbReference>
<keyword evidence="17" id="KW-1185">Reference proteome</keyword>
<evidence type="ECO:0000256" key="13">
    <source>
        <dbReference type="SAM" id="Phobius"/>
    </source>
</evidence>
<dbReference type="GO" id="GO:0005509">
    <property type="term" value="F:calcium ion binding"/>
    <property type="evidence" value="ECO:0007669"/>
    <property type="project" value="InterPro"/>
</dbReference>
<feature type="chain" id="PRO_5042167382" evidence="14">
    <location>
        <begin position="23"/>
        <end position="1093"/>
    </location>
</feature>
<evidence type="ECO:0000259" key="15">
    <source>
        <dbReference type="PROSITE" id="PS50011"/>
    </source>
</evidence>
<keyword evidence="16" id="KW-0675">Receptor</keyword>
<comment type="catalytic activity">
    <reaction evidence="10">
        <text>L-seryl-[protein] + ATP = O-phospho-L-seryl-[protein] + ADP + H(+)</text>
        <dbReference type="Rhea" id="RHEA:17989"/>
        <dbReference type="Rhea" id="RHEA-COMP:9863"/>
        <dbReference type="Rhea" id="RHEA-COMP:11604"/>
        <dbReference type="ChEBI" id="CHEBI:15378"/>
        <dbReference type="ChEBI" id="CHEBI:29999"/>
        <dbReference type="ChEBI" id="CHEBI:30616"/>
        <dbReference type="ChEBI" id="CHEBI:83421"/>
        <dbReference type="ChEBI" id="CHEBI:456216"/>
    </reaction>
</comment>
<reference evidence="16" key="2">
    <citation type="journal article" date="2024" name="Plant">
        <title>Genomic evolution and insights into agronomic trait innovations of Sesamum species.</title>
        <authorList>
            <person name="Miao H."/>
            <person name="Wang L."/>
            <person name="Qu L."/>
            <person name="Liu H."/>
            <person name="Sun Y."/>
            <person name="Le M."/>
            <person name="Wang Q."/>
            <person name="Wei S."/>
            <person name="Zheng Y."/>
            <person name="Lin W."/>
            <person name="Duan Y."/>
            <person name="Cao H."/>
            <person name="Xiong S."/>
            <person name="Wang X."/>
            <person name="Wei L."/>
            <person name="Li C."/>
            <person name="Ma Q."/>
            <person name="Ju M."/>
            <person name="Zhao R."/>
            <person name="Li G."/>
            <person name="Mu C."/>
            <person name="Tian Q."/>
            <person name="Mei H."/>
            <person name="Zhang T."/>
            <person name="Gao T."/>
            <person name="Zhang H."/>
        </authorList>
    </citation>
    <scope>NUCLEOTIDE SEQUENCE</scope>
    <source>
        <strain evidence="16">K16</strain>
    </source>
</reference>
<feature type="signal peptide" evidence="14">
    <location>
        <begin position="1"/>
        <end position="22"/>
    </location>
</feature>
<dbReference type="Pfam" id="PF16669">
    <property type="entry name" value="TTC5_OB"/>
    <property type="match status" value="1"/>
</dbReference>
<dbReference type="GO" id="GO:0004674">
    <property type="term" value="F:protein serine/threonine kinase activity"/>
    <property type="evidence" value="ECO:0007669"/>
    <property type="project" value="UniProtKB-KW"/>
</dbReference>
<feature type="domain" description="Protein kinase" evidence="15">
    <location>
        <begin position="400"/>
        <end position="625"/>
    </location>
</feature>
<keyword evidence="13" id="KW-1133">Transmembrane helix</keyword>
<evidence type="ECO:0000256" key="8">
    <source>
        <dbReference type="ARBA" id="ARBA00023157"/>
    </source>
</evidence>
<dbReference type="SUPFAM" id="SSF56112">
    <property type="entry name" value="Protein kinase-like (PK-like)"/>
    <property type="match status" value="1"/>
</dbReference>
<dbReference type="Gene3D" id="1.10.510.10">
    <property type="entry name" value="Transferase(Phosphotransferase) domain 1"/>
    <property type="match status" value="2"/>
</dbReference>
<dbReference type="PROSITE" id="PS00108">
    <property type="entry name" value="PROTEIN_KINASE_ST"/>
    <property type="match status" value="1"/>
</dbReference>
<reference evidence="16" key="1">
    <citation type="submission" date="2020-06" db="EMBL/GenBank/DDBJ databases">
        <authorList>
            <person name="Li T."/>
            <person name="Hu X."/>
            <person name="Zhang T."/>
            <person name="Song X."/>
            <person name="Zhang H."/>
            <person name="Dai N."/>
            <person name="Sheng W."/>
            <person name="Hou X."/>
            <person name="Wei L."/>
        </authorList>
    </citation>
    <scope>NUCLEOTIDE SEQUENCE</scope>
    <source>
        <strain evidence="16">K16</strain>
        <tissue evidence="16">Leaf</tissue>
    </source>
</reference>
<dbReference type="SUPFAM" id="SSF48452">
    <property type="entry name" value="TPR-like"/>
    <property type="match status" value="1"/>
</dbReference>
<dbReference type="PANTHER" id="PTHR27005">
    <property type="entry name" value="WALL-ASSOCIATED RECEPTOR KINASE-LIKE 21"/>
    <property type="match status" value="1"/>
</dbReference>
<evidence type="ECO:0000256" key="14">
    <source>
        <dbReference type="SAM" id="SignalP"/>
    </source>
</evidence>
<dbReference type="PROSITE" id="PS50005">
    <property type="entry name" value="TPR"/>
    <property type="match status" value="1"/>
</dbReference>